<evidence type="ECO:0000259" key="5">
    <source>
        <dbReference type="PROSITE" id="PS51366"/>
    </source>
</evidence>
<evidence type="ECO:0000256" key="3">
    <source>
        <dbReference type="ARBA" id="ARBA00022845"/>
    </source>
</evidence>
<sequence>MERDLLAKLIINLCNSRDCLLSRAQLLQGFESVVALLEDAVNDAPRAAEFLGRLFAIIIMEKVVPLRDLGRLILEGGEEPGRAREVGLAAEVLGCILETIRSKGGDSVLSDILGSSNLRLEDFRPPQQIKSNKLDAFLQS</sequence>
<dbReference type="PANTHER" id="PTHR23253">
    <property type="entry name" value="EUKARYOTIC TRANSLATION INITIATION FACTOR 4 GAMMA"/>
    <property type="match status" value="1"/>
</dbReference>
<keyword evidence="4" id="KW-0648">Protein biosynthesis</keyword>
<comment type="similarity">
    <text evidence="1">Belongs to the eukaryotic initiation factor 4G family.</text>
</comment>
<reference evidence="6 7" key="1">
    <citation type="journal article" date="2014" name="Agronomy (Basel)">
        <title>A Draft Genome Sequence for Ensete ventricosum, the Drought-Tolerant Tree Against Hunger.</title>
        <authorList>
            <person name="Harrison J."/>
            <person name="Moore K.A."/>
            <person name="Paszkiewicz K."/>
            <person name="Jones T."/>
            <person name="Grant M."/>
            <person name="Ambacheew D."/>
            <person name="Muzemil S."/>
            <person name="Studholme D.J."/>
        </authorList>
    </citation>
    <scope>NUCLEOTIDE SEQUENCE [LARGE SCALE GENOMIC DNA]</scope>
</reference>
<dbReference type="GO" id="GO:0003729">
    <property type="term" value="F:mRNA binding"/>
    <property type="evidence" value="ECO:0007669"/>
    <property type="project" value="TreeGrafter"/>
</dbReference>
<dbReference type="EMBL" id="AMZH03007849">
    <property type="protein sequence ID" value="RRT60312.1"/>
    <property type="molecule type" value="Genomic_DNA"/>
</dbReference>
<keyword evidence="2" id="KW-0396">Initiation factor</keyword>
<dbReference type="PROSITE" id="PS51366">
    <property type="entry name" value="MI"/>
    <property type="match status" value="1"/>
</dbReference>
<dbReference type="SUPFAM" id="SSF48371">
    <property type="entry name" value="ARM repeat"/>
    <property type="match status" value="1"/>
</dbReference>
<dbReference type="Proteomes" id="UP000287651">
    <property type="component" value="Unassembled WGS sequence"/>
</dbReference>
<keyword evidence="3" id="KW-0810">Translation regulation</keyword>
<dbReference type="PANTHER" id="PTHR23253:SF9">
    <property type="entry name" value="EUKARYOTIC TRANSLATION INITIATION FACTOR 4 GAMMA 2"/>
    <property type="match status" value="1"/>
</dbReference>
<dbReference type="GO" id="GO:0003743">
    <property type="term" value="F:translation initiation factor activity"/>
    <property type="evidence" value="ECO:0007669"/>
    <property type="project" value="UniProtKB-KW"/>
</dbReference>
<organism evidence="6 7">
    <name type="scientific">Ensete ventricosum</name>
    <name type="common">Abyssinian banana</name>
    <name type="synonym">Musa ensete</name>
    <dbReference type="NCBI Taxonomy" id="4639"/>
    <lineage>
        <taxon>Eukaryota</taxon>
        <taxon>Viridiplantae</taxon>
        <taxon>Streptophyta</taxon>
        <taxon>Embryophyta</taxon>
        <taxon>Tracheophyta</taxon>
        <taxon>Spermatophyta</taxon>
        <taxon>Magnoliopsida</taxon>
        <taxon>Liliopsida</taxon>
        <taxon>Zingiberales</taxon>
        <taxon>Musaceae</taxon>
        <taxon>Ensete</taxon>
    </lineage>
</organism>
<accession>A0A426Z8L6</accession>
<evidence type="ECO:0000313" key="7">
    <source>
        <dbReference type="Proteomes" id="UP000287651"/>
    </source>
</evidence>
<dbReference type="GO" id="GO:0016281">
    <property type="term" value="C:eukaryotic translation initiation factor 4F complex"/>
    <property type="evidence" value="ECO:0007669"/>
    <property type="project" value="TreeGrafter"/>
</dbReference>
<feature type="domain" description="MI" evidence="5">
    <location>
        <begin position="1"/>
        <end position="74"/>
    </location>
</feature>
<dbReference type="InterPro" id="IPR016024">
    <property type="entry name" value="ARM-type_fold"/>
</dbReference>
<name>A0A426Z8L6_ENSVE</name>
<evidence type="ECO:0000256" key="4">
    <source>
        <dbReference type="ARBA" id="ARBA00022917"/>
    </source>
</evidence>
<evidence type="ECO:0000313" key="6">
    <source>
        <dbReference type="EMBL" id="RRT60312.1"/>
    </source>
</evidence>
<comment type="caution">
    <text evidence="6">The sequence shown here is derived from an EMBL/GenBank/DDBJ whole genome shotgun (WGS) entry which is preliminary data.</text>
</comment>
<dbReference type="Gene3D" id="1.25.40.180">
    <property type="match status" value="1"/>
</dbReference>
<gene>
    <name evidence="6" type="ORF">B296_00023120</name>
</gene>
<proteinExistence type="inferred from homology"/>
<dbReference type="InterPro" id="IPR003891">
    <property type="entry name" value="Initiation_fac_eIF4g_MI"/>
</dbReference>
<evidence type="ECO:0000256" key="1">
    <source>
        <dbReference type="ARBA" id="ARBA00005775"/>
    </source>
</evidence>
<dbReference type="GO" id="GO:0006417">
    <property type="term" value="P:regulation of translation"/>
    <property type="evidence" value="ECO:0007669"/>
    <property type="project" value="UniProtKB-KW"/>
</dbReference>
<protein>
    <recommendedName>
        <fullName evidence="5">MI domain-containing protein</fullName>
    </recommendedName>
</protein>
<dbReference type="AlphaFoldDB" id="A0A426Z8L6"/>
<evidence type="ECO:0000256" key="2">
    <source>
        <dbReference type="ARBA" id="ARBA00022540"/>
    </source>
</evidence>